<evidence type="ECO:0000313" key="2">
    <source>
        <dbReference type="EMBL" id="GLY72751.1"/>
    </source>
</evidence>
<feature type="region of interest" description="Disordered" evidence="1">
    <location>
        <begin position="1"/>
        <end position="23"/>
    </location>
</feature>
<comment type="caution">
    <text evidence="2">The sequence shown here is derived from an EMBL/GenBank/DDBJ whole genome shotgun (WGS) entry which is preliminary data.</text>
</comment>
<feature type="region of interest" description="Disordered" evidence="1">
    <location>
        <begin position="38"/>
        <end position="69"/>
    </location>
</feature>
<gene>
    <name evidence="2" type="ORF">Airi01_010180</name>
</gene>
<evidence type="ECO:0000313" key="3">
    <source>
        <dbReference type="Proteomes" id="UP001165135"/>
    </source>
</evidence>
<dbReference type="Proteomes" id="UP001165135">
    <property type="component" value="Unassembled WGS sequence"/>
</dbReference>
<proteinExistence type="predicted"/>
<reference evidence="2" key="1">
    <citation type="submission" date="2023-03" db="EMBL/GenBank/DDBJ databases">
        <title>Actinoallomurus iriomotensis NBRC 103681.</title>
        <authorList>
            <person name="Ichikawa N."/>
            <person name="Sato H."/>
            <person name="Tonouchi N."/>
        </authorList>
    </citation>
    <scope>NUCLEOTIDE SEQUENCE</scope>
    <source>
        <strain evidence="2">NBRC 103681</strain>
    </source>
</reference>
<feature type="compositionally biased region" description="Basic and acidic residues" evidence="1">
    <location>
        <begin position="38"/>
        <end position="50"/>
    </location>
</feature>
<protein>
    <submittedName>
        <fullName evidence="2">Uncharacterized protein</fullName>
    </submittedName>
</protein>
<feature type="compositionally biased region" description="Gly residues" evidence="1">
    <location>
        <begin position="57"/>
        <end position="69"/>
    </location>
</feature>
<name>A0A9W6RB95_9ACTN</name>
<accession>A0A9W6RB95</accession>
<sequence length="69" mass="7037">MRAAFAGHDRQAPRLPEAMSRSTWTAGHTAAFSAYEAEPRPYGADDRAEGRQAAATFGGGGGSADAGPA</sequence>
<evidence type="ECO:0000256" key="1">
    <source>
        <dbReference type="SAM" id="MobiDB-lite"/>
    </source>
</evidence>
<dbReference type="EMBL" id="BSTJ01000001">
    <property type="protein sequence ID" value="GLY72751.1"/>
    <property type="molecule type" value="Genomic_DNA"/>
</dbReference>
<dbReference type="RefSeq" id="WP_285617902.1">
    <property type="nucleotide sequence ID" value="NZ_BSTJ01000001.1"/>
</dbReference>
<organism evidence="2 3">
    <name type="scientific">Actinoallomurus iriomotensis</name>
    <dbReference type="NCBI Taxonomy" id="478107"/>
    <lineage>
        <taxon>Bacteria</taxon>
        <taxon>Bacillati</taxon>
        <taxon>Actinomycetota</taxon>
        <taxon>Actinomycetes</taxon>
        <taxon>Streptosporangiales</taxon>
        <taxon>Thermomonosporaceae</taxon>
        <taxon>Actinoallomurus</taxon>
    </lineage>
</organism>
<dbReference type="AlphaFoldDB" id="A0A9W6RB95"/>